<protein>
    <recommendedName>
        <fullName evidence="5">Lipoprotein</fullName>
    </recommendedName>
</protein>
<evidence type="ECO:0008006" key="5">
    <source>
        <dbReference type="Google" id="ProtNLM"/>
    </source>
</evidence>
<feature type="compositionally biased region" description="Polar residues" evidence="1">
    <location>
        <begin position="61"/>
        <end position="79"/>
    </location>
</feature>
<evidence type="ECO:0000256" key="2">
    <source>
        <dbReference type="SAM" id="SignalP"/>
    </source>
</evidence>
<feature type="chain" id="PRO_5019226671" description="Lipoprotein" evidence="2">
    <location>
        <begin position="21"/>
        <end position="79"/>
    </location>
</feature>
<gene>
    <name evidence="3" type="ORF">D3870_16970</name>
</gene>
<accession>A0A418X4V3</accession>
<dbReference type="PROSITE" id="PS51257">
    <property type="entry name" value="PROKAR_LIPOPROTEIN"/>
    <property type="match status" value="1"/>
</dbReference>
<keyword evidence="2" id="KW-0732">Signal</keyword>
<evidence type="ECO:0000313" key="3">
    <source>
        <dbReference type="EMBL" id="RJG07460.1"/>
    </source>
</evidence>
<dbReference type="OrthoDB" id="8662382at2"/>
<evidence type="ECO:0000313" key="4">
    <source>
        <dbReference type="Proteomes" id="UP000285190"/>
    </source>
</evidence>
<keyword evidence="4" id="KW-1185">Reference proteome</keyword>
<dbReference type="Proteomes" id="UP000285190">
    <property type="component" value="Unassembled WGS sequence"/>
</dbReference>
<reference evidence="3 4" key="1">
    <citation type="submission" date="2018-09" db="EMBL/GenBank/DDBJ databases">
        <authorList>
            <person name="Zhu H."/>
        </authorList>
    </citation>
    <scope>NUCLEOTIDE SEQUENCE [LARGE SCALE GENOMIC DNA]</scope>
    <source>
        <strain evidence="3 4">K2R10-39</strain>
    </source>
</reference>
<feature type="region of interest" description="Disordered" evidence="1">
    <location>
        <begin position="28"/>
        <end position="79"/>
    </location>
</feature>
<proteinExistence type="predicted"/>
<dbReference type="AlphaFoldDB" id="A0A418X4V3"/>
<dbReference type="EMBL" id="QYUN01000002">
    <property type="protein sequence ID" value="RJG07460.1"/>
    <property type="molecule type" value="Genomic_DNA"/>
</dbReference>
<dbReference type="RefSeq" id="WP_119740930.1">
    <property type="nucleotide sequence ID" value="NZ_QYUN01000002.1"/>
</dbReference>
<sequence>MRLSSLRFLLLAMAAASVIGCGEIDQAQSASNTNRGDTPAWKGAKDPFVAKGWTPGDKASWESQMRTRSLNQNEYVRTN</sequence>
<comment type="caution">
    <text evidence="3">The sequence shown here is derived from an EMBL/GenBank/DDBJ whole genome shotgun (WGS) entry which is preliminary data.</text>
</comment>
<organism evidence="3 4">
    <name type="scientific">Noviherbaspirillum cavernae</name>
    <dbReference type="NCBI Taxonomy" id="2320862"/>
    <lineage>
        <taxon>Bacteria</taxon>
        <taxon>Pseudomonadati</taxon>
        <taxon>Pseudomonadota</taxon>
        <taxon>Betaproteobacteria</taxon>
        <taxon>Burkholderiales</taxon>
        <taxon>Oxalobacteraceae</taxon>
        <taxon>Noviherbaspirillum</taxon>
    </lineage>
</organism>
<name>A0A418X4V3_9BURK</name>
<evidence type="ECO:0000256" key="1">
    <source>
        <dbReference type="SAM" id="MobiDB-lite"/>
    </source>
</evidence>
<feature type="signal peptide" evidence="2">
    <location>
        <begin position="1"/>
        <end position="20"/>
    </location>
</feature>